<evidence type="ECO:0000256" key="14">
    <source>
        <dbReference type="ARBA" id="ARBA00023128"/>
    </source>
</evidence>
<evidence type="ECO:0000313" key="21">
    <source>
        <dbReference type="EMBL" id="AQM37827.1"/>
    </source>
</evidence>
<dbReference type="EMBL" id="KY021075">
    <property type="protein sequence ID" value="AQM37827.1"/>
    <property type="molecule type" value="Genomic_DNA"/>
</dbReference>
<comment type="catalytic activity">
    <reaction evidence="16 17">
        <text>a ubiquinone + NADH + 5 H(+)(in) = a ubiquinol + NAD(+) + 4 H(+)(out)</text>
        <dbReference type="Rhea" id="RHEA:29091"/>
        <dbReference type="Rhea" id="RHEA-COMP:9565"/>
        <dbReference type="Rhea" id="RHEA-COMP:9566"/>
        <dbReference type="ChEBI" id="CHEBI:15378"/>
        <dbReference type="ChEBI" id="CHEBI:16389"/>
        <dbReference type="ChEBI" id="CHEBI:17976"/>
        <dbReference type="ChEBI" id="CHEBI:57540"/>
        <dbReference type="ChEBI" id="CHEBI:57945"/>
        <dbReference type="EC" id="7.1.1.2"/>
    </reaction>
</comment>
<comment type="similarity">
    <text evidence="2 17">Belongs to the complex I subunit 2 family.</text>
</comment>
<dbReference type="GO" id="GO:0005743">
    <property type="term" value="C:mitochondrial inner membrane"/>
    <property type="evidence" value="ECO:0007669"/>
    <property type="project" value="UniProtKB-SubCell"/>
</dbReference>
<dbReference type="InterPro" id="IPR001750">
    <property type="entry name" value="ND/Mrp_TM"/>
</dbReference>
<evidence type="ECO:0000313" key="19">
    <source>
        <dbReference type="EMBL" id="AQM37799.1"/>
    </source>
</evidence>
<gene>
    <name evidence="19" type="primary">ND2</name>
</gene>
<sequence length="326" mass="36443">MKANTPVFILLTMATTLFTITSTNSMFMWMMMELNMLTFIPLICLEKSTTEADISLKYLIPQSLASSLFMLSIILSTFGPFSKALASTALLMKAGSVPMHTWFPVVMYSMNMLAGFTLMTWQKIVPLFLLSIPQLSFTPLILISALMSALWGSIAGLNQTNIISMLTFSSIAHLSWLISASLLSIKALSMYLMSYALTLLPIFMAMNISNMKTHKTAMCGMMEKHLQIALALSLLSLAGLPPLAMFSNKIIVIYLMNKTIMMLILLFMLLSAAISLYFYVILVFTMMFDFSMPLESTNKMTSPKMVCILSFLFQLSPLFLSLYPLF</sequence>
<evidence type="ECO:0000256" key="10">
    <source>
        <dbReference type="ARBA" id="ARBA00022982"/>
    </source>
</evidence>
<dbReference type="Pfam" id="PF00361">
    <property type="entry name" value="Proton_antipo_M"/>
    <property type="match status" value="1"/>
</dbReference>
<dbReference type="GO" id="GO:0008137">
    <property type="term" value="F:NADH dehydrogenase (ubiquinone) activity"/>
    <property type="evidence" value="ECO:0007669"/>
    <property type="project" value="UniProtKB-EC"/>
</dbReference>
<evidence type="ECO:0000256" key="11">
    <source>
        <dbReference type="ARBA" id="ARBA00022989"/>
    </source>
</evidence>
<protein>
    <recommendedName>
        <fullName evidence="4 17">NADH-ubiquinone oxidoreductase chain 2</fullName>
        <ecNumber evidence="3 17">7.1.1.2</ecNumber>
    </recommendedName>
</protein>
<dbReference type="InterPro" id="IPR003917">
    <property type="entry name" value="NADH_UbQ_OxRdtase_chain2"/>
</dbReference>
<evidence type="ECO:0000256" key="6">
    <source>
        <dbReference type="ARBA" id="ARBA00022660"/>
    </source>
</evidence>
<feature type="transmembrane region" description="Helical" evidence="17">
    <location>
        <begin position="305"/>
        <end position="325"/>
    </location>
</feature>
<evidence type="ECO:0000256" key="8">
    <source>
        <dbReference type="ARBA" id="ARBA00022792"/>
    </source>
</evidence>
<keyword evidence="7 17" id="KW-0812">Transmembrane</keyword>
<proteinExistence type="inferred from homology"/>
<keyword evidence="8 17" id="KW-0999">Mitochondrion inner membrane</keyword>
<evidence type="ECO:0000256" key="16">
    <source>
        <dbReference type="ARBA" id="ARBA00049551"/>
    </source>
</evidence>
<feature type="transmembrane region" description="Helical" evidence="17">
    <location>
        <begin position="127"/>
        <end position="150"/>
    </location>
</feature>
<evidence type="ECO:0000256" key="5">
    <source>
        <dbReference type="ARBA" id="ARBA00022448"/>
    </source>
</evidence>
<evidence type="ECO:0000259" key="18">
    <source>
        <dbReference type="Pfam" id="PF00361"/>
    </source>
</evidence>
<keyword evidence="13 17" id="KW-0830">Ubiquinone</keyword>
<dbReference type="InterPro" id="IPR050175">
    <property type="entry name" value="Complex_I_Subunit_2"/>
</dbReference>
<feature type="transmembrane region" description="Helical" evidence="17">
    <location>
        <begin position="102"/>
        <end position="121"/>
    </location>
</feature>
<evidence type="ECO:0000256" key="1">
    <source>
        <dbReference type="ARBA" id="ARBA00004448"/>
    </source>
</evidence>
<keyword evidence="14 17" id="KW-0496">Mitochondrion</keyword>
<feature type="transmembrane region" description="Helical" evidence="17">
    <location>
        <begin position="162"/>
        <end position="182"/>
    </location>
</feature>
<evidence type="ECO:0000256" key="12">
    <source>
        <dbReference type="ARBA" id="ARBA00023027"/>
    </source>
</evidence>
<evidence type="ECO:0000256" key="2">
    <source>
        <dbReference type="ARBA" id="ARBA00007012"/>
    </source>
</evidence>
<comment type="function">
    <text evidence="17">Core subunit of the mitochondrial membrane respiratory chain NADH dehydrogenase (Complex I) which catalyzes electron transfer from NADH through the respiratory chain, using ubiquinone as an electron acceptor. Essential for the catalytic activity and assembly of complex I.</text>
</comment>
<dbReference type="EMBL" id="KY021073">
    <property type="protein sequence ID" value="AQM37799.1"/>
    <property type="molecule type" value="Genomic_DNA"/>
</dbReference>
<dbReference type="PRINTS" id="PR01436">
    <property type="entry name" value="NADHDHGNASE2"/>
</dbReference>
<accession>A0A1Q1MMP9</accession>
<evidence type="ECO:0000256" key="15">
    <source>
        <dbReference type="ARBA" id="ARBA00023136"/>
    </source>
</evidence>
<feature type="domain" description="NADH:quinone oxidoreductase/Mrp antiporter transmembrane" evidence="18">
    <location>
        <begin position="88"/>
        <end position="274"/>
    </location>
</feature>
<reference evidence="19" key="1">
    <citation type="journal article" date="2017" name="Hydrobiologia">
        <title>Doubly uniparental inheritance and highly divergent mitochondrial genomes of the freshwater mussel Unio tumidus (Bivalvia: Unionidae).</title>
        <authorList>
            <person name="Soroka M."/>
            <person name="Burzynski A."/>
        </authorList>
    </citation>
    <scope>NUCLEOTIDE SEQUENCE</scope>
    <source>
        <strain evidence="19">157</strain>
        <strain evidence="20">159</strain>
        <strain evidence="21">203</strain>
    </source>
</reference>
<keyword evidence="12 17" id="KW-0520">NAD</keyword>
<evidence type="ECO:0000256" key="9">
    <source>
        <dbReference type="ARBA" id="ARBA00022967"/>
    </source>
</evidence>
<evidence type="ECO:0000256" key="7">
    <source>
        <dbReference type="ARBA" id="ARBA00022692"/>
    </source>
</evidence>
<dbReference type="EMBL" id="KY021074">
    <property type="protein sequence ID" value="AQM37813.1"/>
    <property type="molecule type" value="Genomic_DNA"/>
</dbReference>
<keyword evidence="10 17" id="KW-0249">Electron transport</keyword>
<geneLocation type="mitochondrion" evidence="19"/>
<feature type="transmembrane region" description="Helical" evidence="17">
    <location>
        <begin position="7"/>
        <end position="32"/>
    </location>
</feature>
<evidence type="ECO:0000256" key="4">
    <source>
        <dbReference type="ARBA" id="ARBA00021008"/>
    </source>
</evidence>
<feature type="transmembrane region" description="Helical" evidence="17">
    <location>
        <begin position="59"/>
        <end position="81"/>
    </location>
</feature>
<evidence type="ECO:0000256" key="13">
    <source>
        <dbReference type="ARBA" id="ARBA00023075"/>
    </source>
</evidence>
<dbReference type="AlphaFoldDB" id="A0A1Q1MMP9"/>
<comment type="subcellular location">
    <subcellularLocation>
        <location evidence="1 17">Mitochondrion inner membrane</location>
        <topology evidence="1 17">Multi-pass membrane protein</topology>
    </subcellularLocation>
</comment>
<feature type="transmembrane region" description="Helical" evidence="17">
    <location>
        <begin position="188"/>
        <end position="208"/>
    </location>
</feature>
<dbReference type="PANTHER" id="PTHR46552:SF1">
    <property type="entry name" value="NADH-UBIQUINONE OXIDOREDUCTASE CHAIN 2"/>
    <property type="match status" value="1"/>
</dbReference>
<keyword evidence="9 17" id="KW-1278">Translocase</keyword>
<keyword evidence="11 17" id="KW-1133">Transmembrane helix</keyword>
<keyword evidence="5" id="KW-0813">Transport</keyword>
<keyword evidence="6 17" id="KW-0679">Respiratory chain</keyword>
<dbReference type="PANTHER" id="PTHR46552">
    <property type="entry name" value="NADH-UBIQUINONE OXIDOREDUCTASE CHAIN 2"/>
    <property type="match status" value="1"/>
</dbReference>
<evidence type="ECO:0000256" key="3">
    <source>
        <dbReference type="ARBA" id="ARBA00012944"/>
    </source>
</evidence>
<keyword evidence="15 17" id="KW-0472">Membrane</keyword>
<dbReference type="EC" id="7.1.1.2" evidence="3 17"/>
<dbReference type="GO" id="GO:0006120">
    <property type="term" value="P:mitochondrial electron transport, NADH to ubiquinone"/>
    <property type="evidence" value="ECO:0007669"/>
    <property type="project" value="InterPro"/>
</dbReference>
<name>A0A1Q1MMP9_9BIVA</name>
<feature type="transmembrane region" description="Helical" evidence="17">
    <location>
        <begin position="260"/>
        <end position="284"/>
    </location>
</feature>
<evidence type="ECO:0000313" key="20">
    <source>
        <dbReference type="EMBL" id="AQM37813.1"/>
    </source>
</evidence>
<feature type="transmembrane region" description="Helical" evidence="17">
    <location>
        <begin position="229"/>
        <end position="254"/>
    </location>
</feature>
<organism evidence="19">
    <name type="scientific">Unio tumidus</name>
    <dbReference type="NCBI Taxonomy" id="143298"/>
    <lineage>
        <taxon>Eukaryota</taxon>
        <taxon>Metazoa</taxon>
        <taxon>Spiralia</taxon>
        <taxon>Lophotrochozoa</taxon>
        <taxon>Mollusca</taxon>
        <taxon>Bivalvia</taxon>
        <taxon>Autobranchia</taxon>
        <taxon>Heteroconchia</taxon>
        <taxon>Palaeoheterodonta</taxon>
        <taxon>Unionida</taxon>
        <taxon>Unionoidea</taxon>
        <taxon>Unionidae</taxon>
        <taxon>Unioninae</taxon>
        <taxon>Unio</taxon>
    </lineage>
</organism>
<evidence type="ECO:0000256" key="17">
    <source>
        <dbReference type="RuleBase" id="RU003403"/>
    </source>
</evidence>